<dbReference type="GO" id="GO:0016874">
    <property type="term" value="F:ligase activity"/>
    <property type="evidence" value="ECO:0007669"/>
    <property type="project" value="UniProtKB-KW"/>
</dbReference>
<dbReference type="SUPFAM" id="SSF53901">
    <property type="entry name" value="Thiolase-like"/>
    <property type="match status" value="1"/>
</dbReference>
<keyword evidence="3" id="KW-0677">Repeat</keyword>
<evidence type="ECO:0000259" key="4">
    <source>
        <dbReference type="PROSITE" id="PS52004"/>
    </source>
</evidence>
<dbReference type="AlphaFoldDB" id="W7YY07"/>
<dbReference type="PROSITE" id="PS52004">
    <property type="entry name" value="KS3_2"/>
    <property type="match status" value="1"/>
</dbReference>
<dbReference type="InterPro" id="IPR020841">
    <property type="entry name" value="PKS_Beta-ketoAc_synthase_dom"/>
</dbReference>
<evidence type="ECO:0000313" key="5">
    <source>
        <dbReference type="EMBL" id="GAF07309.1"/>
    </source>
</evidence>
<dbReference type="STRING" id="1236976.JCM16418_1319"/>
<dbReference type="Pfam" id="PF22336">
    <property type="entry name" value="RhiE-like_linker"/>
    <property type="match status" value="1"/>
</dbReference>
<organism evidence="5 6">
    <name type="scientific">Paenibacillus pini JCM 16418</name>
    <dbReference type="NCBI Taxonomy" id="1236976"/>
    <lineage>
        <taxon>Bacteria</taxon>
        <taxon>Bacillati</taxon>
        <taxon>Bacillota</taxon>
        <taxon>Bacilli</taxon>
        <taxon>Bacillales</taxon>
        <taxon>Paenibacillaceae</taxon>
        <taxon>Paenibacillus</taxon>
    </lineage>
</organism>
<gene>
    <name evidence="5" type="ORF">JCM16418_1319</name>
</gene>
<dbReference type="InterPro" id="IPR054514">
    <property type="entry name" value="RhiE-like_linker"/>
</dbReference>
<dbReference type="Gene3D" id="3.30.70.3290">
    <property type="match status" value="1"/>
</dbReference>
<dbReference type="EMBL" id="BAVZ01000003">
    <property type="protein sequence ID" value="GAF07309.1"/>
    <property type="molecule type" value="Genomic_DNA"/>
</dbReference>
<dbReference type="GO" id="GO:0005886">
    <property type="term" value="C:plasma membrane"/>
    <property type="evidence" value="ECO:0007669"/>
    <property type="project" value="TreeGrafter"/>
</dbReference>
<sequence length="585" mass="65653">MIVLKKLKDAERDRNPIYGVIRGTAENHGGRANTLTSPNPKAQAELLIKAYKKAGVNPRTVTYIEAHGTGTELGDPIEINGLKAAFKELYDTEGDSGIEDHRCGLGSVKSNIGHLELAAGISGIIKILMQMKHKTLVKSLHTETLNPYLQLKDSPFYIVQNTEDWKAVQDKQGRELPRRAGVSSFGIGGVNAHIVIEEYIPKEDEPSECNPTPREPSIVVLSAKNEKSLREQVEQLLMFIRMRKIDEKDLSRIAYTLQVGRNSMEERLALIVGSISKLVEKLDDFLQGRSVAEHSYRGKANRNNETLTLISADEDMALAIDSWIVKRKYARLAEIWVKGLHIDWNKLYGDAAPRRISLPTYPFAKERYWIPEYLHADGGNNNVLPARDKEASDSSTEQRTRTTCLLAKSWVPCPSVSKTKSHRIVAILTHPETEALAERVAEHFPQHQIIHAQQVEHFSDWDWKSFDGVVDLAGCGTSGYEMRSCIEWLQSLIEHGHKEGLMLLGVTRGLESYLNPGAINLTGAARAGLYRMLQSEYGHLRSRHMDADHSIVDDGVLAQQIADEYFADSEEAEVCYRNGMRFRCC</sequence>
<dbReference type="InterPro" id="IPR036291">
    <property type="entry name" value="NAD(P)-bd_dom_sf"/>
</dbReference>
<dbReference type="Gene3D" id="3.40.47.10">
    <property type="match status" value="1"/>
</dbReference>
<protein>
    <submittedName>
        <fullName evidence="5">Long-chain-fatty-acid-CoA ligase</fullName>
    </submittedName>
</protein>
<dbReference type="Proteomes" id="UP000019364">
    <property type="component" value="Unassembled WGS sequence"/>
</dbReference>
<dbReference type="SMART" id="SM00825">
    <property type="entry name" value="PKS_KS"/>
    <property type="match status" value="1"/>
</dbReference>
<accession>W7YY07</accession>
<comment type="caution">
    <text evidence="5">The sequence shown here is derived from an EMBL/GenBank/DDBJ whole genome shotgun (WGS) entry which is preliminary data.</text>
</comment>
<dbReference type="GO" id="GO:0071770">
    <property type="term" value="P:DIM/DIP cell wall layer assembly"/>
    <property type="evidence" value="ECO:0007669"/>
    <property type="project" value="TreeGrafter"/>
</dbReference>
<keyword evidence="5" id="KW-0436">Ligase</keyword>
<dbReference type="SUPFAM" id="SSF51735">
    <property type="entry name" value="NAD(P)-binding Rossmann-fold domains"/>
    <property type="match status" value="1"/>
</dbReference>
<dbReference type="Pfam" id="PF02801">
    <property type="entry name" value="Ketoacyl-synt_C"/>
    <property type="match status" value="1"/>
</dbReference>
<dbReference type="GO" id="GO:0004312">
    <property type="term" value="F:fatty acid synthase activity"/>
    <property type="evidence" value="ECO:0007669"/>
    <property type="project" value="TreeGrafter"/>
</dbReference>
<evidence type="ECO:0000313" key="6">
    <source>
        <dbReference type="Proteomes" id="UP000019364"/>
    </source>
</evidence>
<keyword evidence="6" id="KW-1185">Reference proteome</keyword>
<keyword evidence="2" id="KW-0597">Phosphoprotein</keyword>
<proteinExistence type="predicted"/>
<dbReference type="Gene3D" id="3.40.50.720">
    <property type="entry name" value="NAD(P)-binding Rossmann-like Domain"/>
    <property type="match status" value="1"/>
</dbReference>
<dbReference type="InterPro" id="IPR050091">
    <property type="entry name" value="PKS_NRPS_Biosynth_Enz"/>
</dbReference>
<evidence type="ECO:0000256" key="1">
    <source>
        <dbReference type="ARBA" id="ARBA00022450"/>
    </source>
</evidence>
<dbReference type="InterPro" id="IPR016039">
    <property type="entry name" value="Thiolase-like"/>
</dbReference>
<dbReference type="GO" id="GO:0006633">
    <property type="term" value="P:fatty acid biosynthetic process"/>
    <property type="evidence" value="ECO:0007669"/>
    <property type="project" value="TreeGrafter"/>
</dbReference>
<keyword evidence="1" id="KW-0596">Phosphopantetheine</keyword>
<dbReference type="InterPro" id="IPR014031">
    <property type="entry name" value="Ketoacyl_synth_C"/>
</dbReference>
<dbReference type="PANTHER" id="PTHR43775:SF37">
    <property type="entry name" value="SI:DKEY-61P9.11"/>
    <property type="match status" value="1"/>
</dbReference>
<reference evidence="5 6" key="1">
    <citation type="journal article" date="2014" name="Genome Announc.">
        <title>Draft Genome Sequence of Paenibacillus pini JCM 16418T, Isolated from the Rhizosphere of Pine Tree.</title>
        <authorList>
            <person name="Yuki M."/>
            <person name="Oshima K."/>
            <person name="Suda W."/>
            <person name="Oshida Y."/>
            <person name="Kitamura K."/>
            <person name="Iida Y."/>
            <person name="Hattori M."/>
            <person name="Ohkuma M."/>
        </authorList>
    </citation>
    <scope>NUCLEOTIDE SEQUENCE [LARGE SCALE GENOMIC DNA]</scope>
    <source>
        <strain evidence="5 6">JCM 16418</strain>
    </source>
</reference>
<evidence type="ECO:0000256" key="2">
    <source>
        <dbReference type="ARBA" id="ARBA00022553"/>
    </source>
</evidence>
<dbReference type="PANTHER" id="PTHR43775">
    <property type="entry name" value="FATTY ACID SYNTHASE"/>
    <property type="match status" value="1"/>
</dbReference>
<dbReference type="eggNOG" id="COG3321">
    <property type="taxonomic scope" value="Bacteria"/>
</dbReference>
<feature type="domain" description="Ketosynthase family 3 (KS3)" evidence="4">
    <location>
        <begin position="1"/>
        <end position="198"/>
    </location>
</feature>
<dbReference type="CDD" id="cd00833">
    <property type="entry name" value="PKS"/>
    <property type="match status" value="1"/>
</dbReference>
<name>W7YY07_9BACL</name>
<dbReference type="GO" id="GO:0005737">
    <property type="term" value="C:cytoplasm"/>
    <property type="evidence" value="ECO:0007669"/>
    <property type="project" value="TreeGrafter"/>
</dbReference>
<evidence type="ECO:0000256" key="3">
    <source>
        <dbReference type="ARBA" id="ARBA00022737"/>
    </source>
</evidence>